<feature type="coiled-coil region" evidence="1">
    <location>
        <begin position="2806"/>
        <end position="2833"/>
    </location>
</feature>
<feature type="chain" id="PRO_5012874403" description="MSP domain-containing protein" evidence="3">
    <location>
        <begin position="21"/>
        <end position="4394"/>
    </location>
</feature>
<protein>
    <recommendedName>
        <fullName evidence="6">MSP domain-containing protein</fullName>
    </recommendedName>
</protein>
<dbReference type="OrthoDB" id="548052at2759"/>
<gene>
    <name evidence="4" type="ORF">CEUSTIGMA_g10584.t1</name>
</gene>
<feature type="region of interest" description="Disordered" evidence="2">
    <location>
        <begin position="1233"/>
        <end position="1272"/>
    </location>
</feature>
<feature type="compositionally biased region" description="Low complexity" evidence="2">
    <location>
        <begin position="415"/>
        <end position="436"/>
    </location>
</feature>
<feature type="region of interest" description="Disordered" evidence="2">
    <location>
        <begin position="525"/>
        <end position="567"/>
    </location>
</feature>
<sequence>MQFLNFAFIFSVFYLTPHHQEYVQVVHVTNTLKGTVEANIKPGAAERYTVLPSTVKLKPNETAALEIRLKVLKFANRQKAVELGHRDVFHIKGTFFDQKFYSTFFLAADVSDISSKQPGAGIRSSASAPQTQTVLRSPSSSPPRPSWSSSPTSGVLKHLSTQGSSQQGSKASVMKSAKQRLAKSVTFASPLEQERTASRSRSRSPTGRARSFPLAPSSVRLSGRASAPASPSKAEGSDASISRSRSISPPVSRGLRDVLGVMQSAAQGDTFGKRPPSPSIKTLISTQDDVATSWKSSLRPSYMQRESALHDSELYARGGADLVASGISNKSMVPPSSLPSLTAFSPKISASPASRLTPNRYVAPLPSPAELLKLSPGRSRSSESRLSNSKLVVSTSPRQRYLESTLEPPRPAYMPTSSTTVLSVTPQPTSVRDSSLTTLLSPSLLRGLKSPSALSQPLPVKSKDQAEPNHPQGVSLTSSRHSQRVTQHPLTYLDTNHTADQASSLAMATVLEALDVTHNAKLNPGGGGGAAADKGPKPLNSTSLSAAAAPPAPMQQTCYSPERPVSAGFSPERMPLSRSIINARSPGPTGSTGTTCTGGALSPSGVSVTRSPGGSRSRAAQIAANAAAVRSAFGMTEATRTDGSRISIKVPQPAMSKKETGSLNSPSRSVAVKPVPSTSENHHPVSNTNPTSHIKTIIPSSFSSMLGLPSGGNTVKSISSGAAHRPAGSRATDLLRVGSDEESVPELQMSIVAASRREEGLQSMMTAQLNSLRDKDEVIQALRAKLAVASARSSDSKMITRTEEDGLKSGTSVRALSEENASLMTANRKLEVKVKSLEGELNRQREELGALRKLTLEMQARRPELARAVEAAIQVEQAVQEERNRKALEVLSSKDAALKAAEVKMAEMDVELRRVMVARGEAYERADTAEGHVLEVLQRQEEERAEALQEKQSLIDKLADLESQLINKGAVHQQVNAWRSKAQDSERQLSSLLQQMEDQAVDMERMQVECARMQAKMLTAESKAQAAEQDLACVDADLSQQIRSLTTSHRDEVRALEEKLLDLQESLDLSTRKSSNLVADKGKRGIAEGLGMSELRQQLRSSESARIELELDLEEGARKAERVAQAAAAREKELQAQISGLRNQVEKQHQQYKSRRPADSALLRDQSLASDRGDIVRLQDLLVDREHELARLRSQMLVRERAFALGVPVLPEGVTTVSSGIEVPTGQHAAKGAAAAASPKRGNSVRSSVPTTGPRVAGKWQPPPPLPSSVDTNKQSAVAAAAAAAAAGSATLQLVQELQEELAGRDFQLRLVQERAAVLESQLSVLQEPTSSGRADVGSVNQDFLWVGMDTRRMEDELALARATTSRLNARVNELVAAEQVALEKAEDAAAQLSRAKELHRRDLQALEERHQLVLGQQANSLAQPLEDIQMVDGERRSPKKVQVGSPGQLGLSLSLREEQMTEAVETAEAAVAVVQARLMEALKSKAELSAEVSRVRRDAEVERAKLELEARAAREDRSLKIRNLEEALQRLTSIRPTGESQLPLELVKAVAESDTARRAEARLRSEVEYERSRVVAAEQRYDQALQAVQDKDTELAEAWTYCSLLQGAPPPSCGTGISVGISVGITDALSGTSKSVQDVQRPMPAKLGGVEGVKEVLLDVKLEKRLRSQMEELMRKQQIIAKLMEEGERSQREMDKARAEVAVLRRQLASFTDTDFFPLLPLEGEGSASVPGAVSSTTNPGTLSTLQLQRQLAAKEMALGLAKEGKEMAEVEAQKLQAALDESRRESAALRLSLEHRSRELAEAEDQVARHGLAVSSALSAEVSTLTSKAASAEALGEAERSGRLIVESELEETRAALTAARSDAQERVLELKTIRERLAEEDVKWRERLAESKKDTDRARAEAAERKAQVTVLMDTIEALNAGSEGERETRLVALTAQLAASRTSEAVLEVRARELLAEAESWQARTSALHSQLQLAAAQAVDREQQLTAAEGSRSMMEKGLEAARADLKQQTSQCIYLSRSVDACEQRSSVLEAESAGIRKAMLDGQARHSERLVSEREEAAATLRHVRSEFVREMSEDATAEGALGGGTRGGAAGRIQASIDELVSQVKGQLSSQAPGTDVSSWAVSVMYKLKSEVLDAYRQAQAAQADTRLAQGEVQAARLRIQTQQTVLEQRTADWRIAEVAWQQLKRSSARRSETAARQAAETATSYEERLRGLHSQLDRFNSELATATAQAAASGASLISEKSHADALKRQLSALVSEKRELAARLAAAQIEAAGNVQGLLRAGTSSYLQSSTYPQSSISVDLLSQDEPAHVTALKREVGALRVVESQLQASVAAANKRADAYSMRAGSLAEALRELESKIQDLSAQKSSPFGSPTASSSELAKLMWKLGSSSKEAAQAKEQVLKLKQALERMEVDAQDMHAQAAASELLLQQVRDEGAAALLQQREHLSSLHDADRGLLLREMSELQRRINGLRRLAVAEAEASGQRALEAQQATTAELERQVSERTAGLVEVSKLDAALARASSAEGQVEEMKSRLQELLDETTRLKSQVSELLDVKELTTAAVAGLEATLERIEKSSGAGNPAQIGGTAAGSGRLGSARRVPVTISSEGGGSSSGDGSISGLSRELVRAKLSEAEAMRKLRASARSEADLQHKLIQRDLRITSLKETLGARNKAYDEAKRKLHELSVAAGGSSTLASSLARRARSPVRGQLSSKPSTKDVTSRSGSDQGQYQQQISESGKLRQNVMVSSGQRIGLRGRPVARSVSPQPRTPLGKTLWEEQEEAEHQSVTHGDMMTAVLYKELEEKKEEIARLRDALTEALSLQPGSDASSPHGASLKHSIEHLRAELAEMHSSIASAVSNAKSLTRKLQSVVESGSQSGVRGVMPSPLATSLRSYATEGTAHSLRDAMQELASLVSDIQAAHKYGILLGNATSPPRNKQYDQGYSGRQSSLPSPGLLAALQLEVASKGMKRGVGAVPQNNVSSIQELHLRLSHQETEKELLMIQVSELKKRLQQHEGGEANTMLIGRAVNAGRVGSVLSLAELLNNGLRAAGAASRKLQAALAAPGQVVNGEVRTVTGTLVTEVAASEATIGMLVVELEGLVGGAREGSLQAVAGMELSGLSKRNAAFSPDFSFPGLQREHAVRPARSNQQTEVQAGSYLLHHPLYQGASISQLGVTSPGGASAVGSETSSWHTVTPGPTPYHQSSGIENRRPKVSVGVQAGGGLLVGKQEMDMKGGATSGAGSASEAVGAASATVLAESLVEMRAVAERWKEKCGRLSNQLSSVGSSLSAREAAAAERASEVERQLEQQASKSQAEVQRLQVALAGAQAARKEAEQQYKAAAAETNAVASSMSSSSQAELRAAATKLAEAQARSATLTRQLETERQQGAAVSGTLKDEIQSLRAMLAQEQGERTRLMTQMRETMSSVGAASRTAASGAGSESQQQLEVGALRDEVLKVQQEAARAKAGRERAEAQAITWKKEARGLRERLTEVEKVCGRNSPGIASEADCGGRALLVSQLKPRMEAVEGRFANSSQSFATKLAELESRILASSSLKDTLPAAEARIQQLEQQLLQLSSQLQEEALRHKEQISSTRWTSLSKVNRYQRMIQQLSQDKERLQSVFSRERAELQVAVTEANRRASAAESESQAAESRMSELRTVFDAERQSIAQKQVLHLQEMQKRIESERQAMDAESAARVESEALAREQRAQEEEAVKTAQLESRYMEQLRLLEGERLALEASKDALTQQFRQYQGLKTQELQLLEERIIRLITGGASEAPGMVAEAAAAIRQSMMALDYSHVMPAASVPGVKAPRMPANAGVRRQQVAVAAAAGGEPGGMKSRRGSVANVKSVKRGLMAKNLSAASAAAGSMYSEQGPKQRYRQHQAQVSALYGAAVPEEVAEVAAAAEADIAAAARREALFERLHRQRAEALLSAARTSLSRLKNRLKLSLRTVKAMQEEGLTREEHVKLMSEVSVLRDKLKAAHAESARRGRALQLLQGVMPNPGDAGVGAGTSSSAAAANNNSNVQRRWVSSTRPVPATMAGLSETQLVEGDSTSANANAALAMKELESERLAREAVEVKLRDSRHNVERKMTVIRDLQRRLLDLEGLLPGGSKSGAVEAIEVQETKVKQLQAACARKDVLIKELKERLDQKEASADREEEGRLARAAARMKAELQRRESGLKQALRQLEEEKQESLMLKKESRLQKDELSSCMQRLATGEERVRELVKVIRGMSASIEMCINAIQRAVSSGRSNRTGSMVPEAQVRGSLAHQEGGGNGLFVDEIASLTDLSLSDIHAILGRDREGDDAEDFSWEKEVEPYLMLIENTALDGVLADDMYVARKRSEALLRGVEWEAKTALVLIEAVARCAHHAAKRLLN</sequence>
<evidence type="ECO:0000313" key="5">
    <source>
        <dbReference type="Proteomes" id="UP000232323"/>
    </source>
</evidence>
<feature type="compositionally biased region" description="Low complexity" evidence="2">
    <location>
        <begin position="2700"/>
        <end position="2711"/>
    </location>
</feature>
<feature type="coiled-coil region" evidence="1">
    <location>
        <begin position="1667"/>
        <end position="1715"/>
    </location>
</feature>
<reference evidence="4 5" key="1">
    <citation type="submission" date="2017-08" db="EMBL/GenBank/DDBJ databases">
        <title>Acidophilic green algal genome provides insights into adaptation to an acidic environment.</title>
        <authorList>
            <person name="Hirooka S."/>
            <person name="Hirose Y."/>
            <person name="Kanesaki Y."/>
            <person name="Higuchi S."/>
            <person name="Fujiwara T."/>
            <person name="Onuma R."/>
            <person name="Era A."/>
            <person name="Ohbayashi R."/>
            <person name="Uzuka A."/>
            <person name="Nozaki H."/>
            <person name="Yoshikawa H."/>
            <person name="Miyagishima S.Y."/>
        </authorList>
    </citation>
    <scope>NUCLEOTIDE SEQUENCE [LARGE SCALE GENOMIC DNA]</scope>
    <source>
        <strain evidence="4 5">NIES-2499</strain>
    </source>
</reference>
<feature type="coiled-coil region" evidence="1">
    <location>
        <begin position="1849"/>
        <end position="1883"/>
    </location>
</feature>
<feature type="coiled-coil region" evidence="1">
    <location>
        <begin position="2404"/>
        <end position="2431"/>
    </location>
</feature>
<dbReference type="EMBL" id="BEGY01000093">
    <property type="protein sequence ID" value="GAX83158.1"/>
    <property type="molecule type" value="Genomic_DNA"/>
</dbReference>
<feature type="coiled-coil region" evidence="1">
    <location>
        <begin position="1479"/>
        <end position="1517"/>
    </location>
</feature>
<feature type="coiled-coil region" evidence="1">
    <location>
        <begin position="2211"/>
        <end position="2280"/>
    </location>
</feature>
<feature type="compositionally biased region" description="Polar residues" evidence="2">
    <location>
        <begin position="676"/>
        <end position="694"/>
    </location>
</feature>
<feature type="compositionally biased region" description="Low complexity" evidence="2">
    <location>
        <begin position="374"/>
        <end position="391"/>
    </location>
</feature>
<organism evidence="4 5">
    <name type="scientific">Chlamydomonas eustigma</name>
    <dbReference type="NCBI Taxonomy" id="1157962"/>
    <lineage>
        <taxon>Eukaryota</taxon>
        <taxon>Viridiplantae</taxon>
        <taxon>Chlorophyta</taxon>
        <taxon>core chlorophytes</taxon>
        <taxon>Chlorophyceae</taxon>
        <taxon>CS clade</taxon>
        <taxon>Chlamydomonadales</taxon>
        <taxon>Chlamydomonadaceae</taxon>
        <taxon>Chlamydomonas</taxon>
    </lineage>
</organism>
<comment type="caution">
    <text evidence="4">The sequence shown here is derived from an EMBL/GenBank/DDBJ whole genome shotgun (WGS) entry which is preliminary data.</text>
</comment>
<feature type="region of interest" description="Disordered" evidence="2">
    <location>
        <begin position="2586"/>
        <end position="2609"/>
    </location>
</feature>
<feature type="coiled-coil region" evidence="1">
    <location>
        <begin position="1376"/>
        <end position="1410"/>
    </location>
</feature>
<feature type="coiled-coil region" evidence="1">
    <location>
        <begin position="3308"/>
        <end position="3399"/>
    </location>
</feature>
<accession>A0A250XJA8</accession>
<evidence type="ECO:0000313" key="4">
    <source>
        <dbReference type="EMBL" id="GAX83158.1"/>
    </source>
</evidence>
<feature type="signal peptide" evidence="3">
    <location>
        <begin position="1"/>
        <end position="20"/>
    </location>
</feature>
<feature type="compositionally biased region" description="Polar residues" evidence="2">
    <location>
        <begin position="124"/>
        <end position="136"/>
    </location>
</feature>
<feature type="compositionally biased region" description="Polar residues" evidence="2">
    <location>
        <begin position="604"/>
        <end position="614"/>
    </location>
</feature>
<feature type="region of interest" description="Disordered" evidence="2">
    <location>
        <begin position="650"/>
        <end position="694"/>
    </location>
</feature>
<feature type="compositionally biased region" description="Low complexity" evidence="2">
    <location>
        <begin position="240"/>
        <end position="252"/>
    </location>
</feature>
<evidence type="ECO:0008006" key="6">
    <source>
        <dbReference type="Google" id="ProtNLM"/>
    </source>
</evidence>
<feature type="compositionally biased region" description="Polar residues" evidence="2">
    <location>
        <begin position="2733"/>
        <end position="2748"/>
    </location>
</feature>
<feature type="region of interest" description="Disordered" evidence="2">
    <location>
        <begin position="117"/>
        <end position="252"/>
    </location>
</feature>
<feature type="region of interest" description="Disordered" evidence="2">
    <location>
        <begin position="3188"/>
        <end position="3224"/>
    </location>
</feature>
<feature type="coiled-coil region" evidence="1">
    <location>
        <begin position="3564"/>
        <end position="3709"/>
    </location>
</feature>
<feature type="compositionally biased region" description="Polar residues" evidence="2">
    <location>
        <begin position="472"/>
        <end position="486"/>
    </location>
</feature>
<dbReference type="PANTHER" id="PTHR23159">
    <property type="entry name" value="CENTROSOMAL PROTEIN 2"/>
    <property type="match status" value="1"/>
</dbReference>
<evidence type="ECO:0000256" key="3">
    <source>
        <dbReference type="SAM" id="SignalP"/>
    </source>
</evidence>
<proteinExistence type="predicted"/>
<name>A0A250XJA8_9CHLO</name>
<keyword evidence="1" id="KW-0175">Coiled coil</keyword>
<feature type="coiled-coil region" evidence="1">
    <location>
        <begin position="2525"/>
        <end position="2566"/>
    </location>
</feature>
<feature type="coiled-coil region" evidence="1">
    <location>
        <begin position="4143"/>
        <end position="4221"/>
    </location>
</feature>
<feature type="region of interest" description="Disordered" evidence="2">
    <location>
        <begin position="370"/>
        <end position="436"/>
    </location>
</feature>
<feature type="region of interest" description="Disordered" evidence="2">
    <location>
        <begin position="1143"/>
        <end position="1165"/>
    </location>
</feature>
<evidence type="ECO:0000256" key="2">
    <source>
        <dbReference type="SAM" id="MobiDB-lite"/>
    </source>
</evidence>
<feature type="region of interest" description="Disordered" evidence="2">
    <location>
        <begin position="581"/>
        <end position="618"/>
    </location>
</feature>
<dbReference type="PANTHER" id="PTHR23159:SF66">
    <property type="entry name" value="OS04G0158400 PROTEIN"/>
    <property type="match status" value="1"/>
</dbReference>
<dbReference type="STRING" id="1157962.A0A250XJA8"/>
<feature type="region of interest" description="Disordered" evidence="2">
    <location>
        <begin position="448"/>
        <end position="486"/>
    </location>
</feature>
<feature type="compositionally biased region" description="Low complexity" evidence="2">
    <location>
        <begin position="585"/>
        <end position="599"/>
    </location>
</feature>
<feature type="compositionally biased region" description="Polar residues" evidence="2">
    <location>
        <begin position="159"/>
        <end position="170"/>
    </location>
</feature>
<evidence type="ECO:0000256" key="1">
    <source>
        <dbReference type="SAM" id="Coils"/>
    </source>
</evidence>
<keyword evidence="3" id="KW-0732">Signal</keyword>
<feature type="coiled-coil region" evidence="1">
    <location>
        <begin position="3939"/>
        <end position="3973"/>
    </location>
</feature>
<feature type="coiled-coil region" evidence="1">
    <location>
        <begin position="813"/>
        <end position="885"/>
    </location>
</feature>
<feature type="coiled-coil region" evidence="1">
    <location>
        <begin position="1767"/>
        <end position="1794"/>
    </location>
</feature>
<feature type="region of interest" description="Disordered" evidence="2">
    <location>
        <begin position="2700"/>
        <end position="2799"/>
    </location>
</feature>
<feature type="coiled-coil region" evidence="1">
    <location>
        <begin position="3467"/>
        <end position="3501"/>
    </location>
</feature>
<dbReference type="Proteomes" id="UP000232323">
    <property type="component" value="Unassembled WGS sequence"/>
</dbReference>
<keyword evidence="5" id="KW-1185">Reference proteome</keyword>